<evidence type="ECO:0000256" key="1">
    <source>
        <dbReference type="ARBA" id="ARBA00006484"/>
    </source>
</evidence>
<comment type="caution">
    <text evidence="3">The sequence shown here is derived from an EMBL/GenBank/DDBJ whole genome shotgun (WGS) entry which is preliminary data.</text>
</comment>
<dbReference type="EMBL" id="PDVP01000002">
    <property type="protein sequence ID" value="PHP67927.1"/>
    <property type="molecule type" value="Genomic_DNA"/>
</dbReference>
<dbReference type="RefSeq" id="WP_099304220.1">
    <property type="nucleotide sequence ID" value="NZ_PDVP01000002.1"/>
</dbReference>
<keyword evidence="4" id="KW-1185">Reference proteome</keyword>
<keyword evidence="2" id="KW-0560">Oxidoreductase</keyword>
<accession>A0A2G1QQV0</accession>
<dbReference type="PANTHER" id="PTHR24321:SF8">
    <property type="entry name" value="ESTRADIOL 17-BETA-DEHYDROGENASE 8-RELATED"/>
    <property type="match status" value="1"/>
</dbReference>
<dbReference type="InterPro" id="IPR002347">
    <property type="entry name" value="SDR_fam"/>
</dbReference>
<sequence length="254" mass="25989">MVAGLGLQGKRIIVTGAAGGLGRAFAVAFGEAGARVLAADINADGIAETADLVGEAGGQGHCATVDVTSAQSCRALAEAAASDMGGVDVLVNNAALYAGLERRPFMDIDEDVWDRVMAVNIKGVWQATRAIAPLMKAAGGGSIVNIASATVFSGSPQWMHYVASKGAVIAMTRVMAKELGGDNIRANIIAPGFTLTEASYGHMADAKSYGVDRAALKRNAEVEDITGGVLYLASNLSAFVTGQTLIIDGGKQFI</sequence>
<dbReference type="Pfam" id="PF13561">
    <property type="entry name" value="adh_short_C2"/>
    <property type="match status" value="1"/>
</dbReference>
<dbReference type="AlphaFoldDB" id="A0A2G1QQV0"/>
<name>A0A2G1QQV0_9HYPH</name>
<comment type="similarity">
    <text evidence="1">Belongs to the short-chain dehydrogenases/reductases (SDR) family.</text>
</comment>
<dbReference type="PRINTS" id="PR00080">
    <property type="entry name" value="SDRFAMILY"/>
</dbReference>
<gene>
    <name evidence="3" type="ORF">CSC94_04395</name>
</gene>
<reference evidence="3 4" key="1">
    <citation type="submission" date="2017-10" db="EMBL/GenBank/DDBJ databases">
        <title>Sedimentibacterium mangrovi gen. nov., sp. nov., a novel member of family Phyllobacteriacea isolated from mangrove sediment.</title>
        <authorList>
            <person name="Liao H."/>
            <person name="Tian Y."/>
        </authorList>
    </citation>
    <scope>NUCLEOTIDE SEQUENCE [LARGE SCALE GENOMIC DNA]</scope>
    <source>
        <strain evidence="3 4">X9-2-2</strain>
    </source>
</reference>
<dbReference type="GO" id="GO:0016491">
    <property type="term" value="F:oxidoreductase activity"/>
    <property type="evidence" value="ECO:0007669"/>
    <property type="project" value="UniProtKB-KW"/>
</dbReference>
<dbReference type="OrthoDB" id="9780084at2"/>
<dbReference type="PRINTS" id="PR00081">
    <property type="entry name" value="GDHRDH"/>
</dbReference>
<dbReference type="FunFam" id="3.40.50.720:FF:000084">
    <property type="entry name" value="Short-chain dehydrogenase reductase"/>
    <property type="match status" value="1"/>
</dbReference>
<dbReference type="SUPFAM" id="SSF51735">
    <property type="entry name" value="NAD(P)-binding Rossmann-fold domains"/>
    <property type="match status" value="1"/>
</dbReference>
<dbReference type="CDD" id="cd05233">
    <property type="entry name" value="SDR_c"/>
    <property type="match status" value="1"/>
</dbReference>
<dbReference type="Proteomes" id="UP000221168">
    <property type="component" value="Unassembled WGS sequence"/>
</dbReference>
<dbReference type="InterPro" id="IPR036291">
    <property type="entry name" value="NAD(P)-bd_dom_sf"/>
</dbReference>
<organism evidence="3 4">
    <name type="scientific">Zhengella mangrovi</name>
    <dbReference type="NCBI Taxonomy" id="1982044"/>
    <lineage>
        <taxon>Bacteria</taxon>
        <taxon>Pseudomonadati</taxon>
        <taxon>Pseudomonadota</taxon>
        <taxon>Alphaproteobacteria</taxon>
        <taxon>Hyphomicrobiales</taxon>
        <taxon>Notoacmeibacteraceae</taxon>
        <taxon>Zhengella</taxon>
    </lineage>
</organism>
<dbReference type="PANTHER" id="PTHR24321">
    <property type="entry name" value="DEHYDROGENASES, SHORT CHAIN"/>
    <property type="match status" value="1"/>
</dbReference>
<evidence type="ECO:0000313" key="3">
    <source>
        <dbReference type="EMBL" id="PHP67927.1"/>
    </source>
</evidence>
<evidence type="ECO:0000256" key="2">
    <source>
        <dbReference type="ARBA" id="ARBA00023002"/>
    </source>
</evidence>
<dbReference type="InterPro" id="IPR020904">
    <property type="entry name" value="Sc_DH/Rdtase_CS"/>
</dbReference>
<dbReference type="Gene3D" id="3.40.50.720">
    <property type="entry name" value="NAD(P)-binding Rossmann-like Domain"/>
    <property type="match status" value="1"/>
</dbReference>
<protein>
    <submittedName>
        <fullName evidence="3">Dehydrogenase</fullName>
    </submittedName>
</protein>
<proteinExistence type="inferred from homology"/>
<dbReference type="PROSITE" id="PS00061">
    <property type="entry name" value="ADH_SHORT"/>
    <property type="match status" value="1"/>
</dbReference>
<evidence type="ECO:0000313" key="4">
    <source>
        <dbReference type="Proteomes" id="UP000221168"/>
    </source>
</evidence>